<feature type="transmembrane region" description="Helical" evidence="7">
    <location>
        <begin position="83"/>
        <end position="99"/>
    </location>
</feature>
<dbReference type="AlphaFoldDB" id="A0A0F9IMV4"/>
<evidence type="ECO:0000256" key="1">
    <source>
        <dbReference type="ARBA" id="ARBA00004651"/>
    </source>
</evidence>
<feature type="transmembrane region" description="Helical" evidence="7">
    <location>
        <begin position="269"/>
        <end position="286"/>
    </location>
</feature>
<evidence type="ECO:0000256" key="4">
    <source>
        <dbReference type="ARBA" id="ARBA00022692"/>
    </source>
</evidence>
<feature type="transmembrane region" description="Helical" evidence="7">
    <location>
        <begin position="26"/>
        <end position="44"/>
    </location>
</feature>
<evidence type="ECO:0000256" key="2">
    <source>
        <dbReference type="ARBA" id="ARBA00022448"/>
    </source>
</evidence>
<keyword evidence="2" id="KW-0813">Transport</keyword>
<protein>
    <recommendedName>
        <fullName evidence="8">Major facilitator superfamily (MFS) profile domain-containing protein</fullName>
    </recommendedName>
</protein>
<comment type="caution">
    <text evidence="9">The sequence shown here is derived from an EMBL/GenBank/DDBJ whole genome shotgun (WGS) entry which is preliminary data.</text>
</comment>
<dbReference type="GO" id="GO:0022857">
    <property type="term" value="F:transmembrane transporter activity"/>
    <property type="evidence" value="ECO:0007669"/>
    <property type="project" value="InterPro"/>
</dbReference>
<organism evidence="9">
    <name type="scientific">marine sediment metagenome</name>
    <dbReference type="NCBI Taxonomy" id="412755"/>
    <lineage>
        <taxon>unclassified sequences</taxon>
        <taxon>metagenomes</taxon>
        <taxon>ecological metagenomes</taxon>
    </lineage>
</organism>
<evidence type="ECO:0000256" key="7">
    <source>
        <dbReference type="SAM" id="Phobius"/>
    </source>
</evidence>
<sequence length="356" mass="39783">MEEKVKKKNILTTFPRTFWVGNLMELFERGAYYGLNALLAVYLVKELSFREQSVGLLQGFVYALTYVLPILGGALADRLGYRKMLIVAFSLLTLGYFAAGNFDTFGLIFLFLLIMATGSGLFKPIITGTVARTTTEENSGFGFGVYYWCINLGAVIGPLFAIWIKGFSWRYIFFSSALWCFLMLLPAAFLYKDPESAESTKPIRQVLAEALLVLGNSRFMLLIAVYSCFWILYFQMFGSVLWYMVDFIHRAPVDEFMVKLGIPFKFDPGHVTVINAATIVLLVVLVSRITTKMKAIPVMAVGIAIGSVGFLILALTSSAWMFVLSIAVFSLGEMTAHPKYYSYVGLIAPQDKKAVY</sequence>
<dbReference type="InterPro" id="IPR050171">
    <property type="entry name" value="MFS_Transporters"/>
</dbReference>
<dbReference type="InterPro" id="IPR020846">
    <property type="entry name" value="MFS_dom"/>
</dbReference>
<name>A0A0F9IMV4_9ZZZZ</name>
<keyword evidence="5 7" id="KW-1133">Transmembrane helix</keyword>
<keyword evidence="3" id="KW-1003">Cell membrane</keyword>
<reference evidence="9" key="1">
    <citation type="journal article" date="2015" name="Nature">
        <title>Complex archaea that bridge the gap between prokaryotes and eukaryotes.</title>
        <authorList>
            <person name="Spang A."/>
            <person name="Saw J.H."/>
            <person name="Jorgensen S.L."/>
            <person name="Zaremba-Niedzwiedzka K."/>
            <person name="Martijn J."/>
            <person name="Lind A.E."/>
            <person name="van Eijk R."/>
            <person name="Schleper C."/>
            <person name="Guy L."/>
            <person name="Ettema T.J."/>
        </authorList>
    </citation>
    <scope>NUCLEOTIDE SEQUENCE</scope>
</reference>
<dbReference type="EMBL" id="LAZR01013621">
    <property type="protein sequence ID" value="KKM21124.1"/>
    <property type="molecule type" value="Genomic_DNA"/>
</dbReference>
<feature type="transmembrane region" description="Helical" evidence="7">
    <location>
        <begin position="219"/>
        <end position="245"/>
    </location>
</feature>
<feature type="transmembrane region" description="Helical" evidence="7">
    <location>
        <begin position="56"/>
        <end position="76"/>
    </location>
</feature>
<keyword evidence="4 7" id="KW-0812">Transmembrane</keyword>
<dbReference type="InterPro" id="IPR011701">
    <property type="entry name" value="MFS"/>
</dbReference>
<feature type="transmembrane region" description="Helical" evidence="7">
    <location>
        <begin position="298"/>
        <end position="331"/>
    </location>
</feature>
<feature type="transmembrane region" description="Helical" evidence="7">
    <location>
        <begin position="170"/>
        <end position="191"/>
    </location>
</feature>
<accession>A0A0F9IMV4</accession>
<feature type="non-terminal residue" evidence="9">
    <location>
        <position position="356"/>
    </location>
</feature>
<proteinExistence type="predicted"/>
<dbReference type="PANTHER" id="PTHR23517:SF2">
    <property type="entry name" value="MULTIDRUG RESISTANCE PROTEIN MDTH"/>
    <property type="match status" value="1"/>
</dbReference>
<dbReference type="InterPro" id="IPR036259">
    <property type="entry name" value="MFS_trans_sf"/>
</dbReference>
<evidence type="ECO:0000256" key="6">
    <source>
        <dbReference type="ARBA" id="ARBA00023136"/>
    </source>
</evidence>
<evidence type="ECO:0000256" key="5">
    <source>
        <dbReference type="ARBA" id="ARBA00022989"/>
    </source>
</evidence>
<dbReference type="Pfam" id="PF07690">
    <property type="entry name" value="MFS_1"/>
    <property type="match status" value="1"/>
</dbReference>
<gene>
    <name evidence="9" type="ORF">LCGC14_1638620</name>
</gene>
<feature type="transmembrane region" description="Helical" evidence="7">
    <location>
        <begin position="143"/>
        <end position="164"/>
    </location>
</feature>
<evidence type="ECO:0000256" key="3">
    <source>
        <dbReference type="ARBA" id="ARBA00022475"/>
    </source>
</evidence>
<comment type="subcellular location">
    <subcellularLocation>
        <location evidence="1">Cell membrane</location>
        <topology evidence="1">Multi-pass membrane protein</topology>
    </subcellularLocation>
</comment>
<feature type="domain" description="Major facilitator superfamily (MFS) profile" evidence="8">
    <location>
        <begin position="14"/>
        <end position="356"/>
    </location>
</feature>
<dbReference type="GO" id="GO:0005886">
    <property type="term" value="C:plasma membrane"/>
    <property type="evidence" value="ECO:0007669"/>
    <property type="project" value="UniProtKB-SubCell"/>
</dbReference>
<dbReference type="PROSITE" id="PS50850">
    <property type="entry name" value="MFS"/>
    <property type="match status" value="1"/>
</dbReference>
<feature type="transmembrane region" description="Helical" evidence="7">
    <location>
        <begin position="105"/>
        <end position="122"/>
    </location>
</feature>
<dbReference type="PANTHER" id="PTHR23517">
    <property type="entry name" value="RESISTANCE PROTEIN MDTM, PUTATIVE-RELATED-RELATED"/>
    <property type="match status" value="1"/>
</dbReference>
<dbReference type="SUPFAM" id="SSF103473">
    <property type="entry name" value="MFS general substrate transporter"/>
    <property type="match status" value="1"/>
</dbReference>
<dbReference type="Gene3D" id="1.20.1250.20">
    <property type="entry name" value="MFS general substrate transporter like domains"/>
    <property type="match status" value="2"/>
</dbReference>
<keyword evidence="6 7" id="KW-0472">Membrane</keyword>
<evidence type="ECO:0000259" key="8">
    <source>
        <dbReference type="PROSITE" id="PS50850"/>
    </source>
</evidence>
<evidence type="ECO:0000313" key="9">
    <source>
        <dbReference type="EMBL" id="KKM21124.1"/>
    </source>
</evidence>